<name>A0A1X6NQ12_PORUM</name>
<keyword evidence="2" id="KW-1133">Transmembrane helix</keyword>
<dbReference type="AlphaFoldDB" id="A0A1X6NQ12"/>
<dbReference type="Proteomes" id="UP000218209">
    <property type="component" value="Unassembled WGS sequence"/>
</dbReference>
<keyword evidence="2" id="KW-0812">Transmembrane</keyword>
<accession>A0A1X6NQ12</accession>
<sequence length="372" mass="37299">MLGVDGRGRDAAARLPLSTAGGYKSVGPGELLHPLAPPHPNTPSHPQPQGRAPLSSFPFPSLLATAACAASPPLPITMVDSRSSTLTAGLALLLILSAIVATAAGPVAAYMVNAGTECPCARTGAPGRCLAFTTYADASQTSGQCRPLTGAACPRPFTCVAPSAATHRCLAKDAKRTLRCTDGATSGRCGCALVETPDVTLAPFQATAVDPRGGGGGYGRPSPSPTPAPESCGAGSSGRTCRSDGSTCHHRKCVKWVSRGGRCGFGNTKCKDSTTCSGGRCVRSGGSNNAGGSSSSSSSGSSSSSSSGSSSSPRSGEVGACGTGSDGRTCKSDGSKCYGRKCVKWVSKGGRCGYGNTKCRGKTRCLYGICRQ</sequence>
<evidence type="ECO:0000313" key="3">
    <source>
        <dbReference type="EMBL" id="OSX70453.1"/>
    </source>
</evidence>
<feature type="compositionally biased region" description="Pro residues" evidence="1">
    <location>
        <begin position="35"/>
        <end position="46"/>
    </location>
</feature>
<dbReference type="EMBL" id="KV919254">
    <property type="protein sequence ID" value="OSX70453.1"/>
    <property type="molecule type" value="Genomic_DNA"/>
</dbReference>
<evidence type="ECO:0000256" key="1">
    <source>
        <dbReference type="SAM" id="MobiDB-lite"/>
    </source>
</evidence>
<feature type="compositionally biased region" description="Low complexity" evidence="1">
    <location>
        <begin position="286"/>
        <end position="312"/>
    </location>
</feature>
<gene>
    <name evidence="3" type="ORF">BU14_0749s0009</name>
</gene>
<evidence type="ECO:0000313" key="4">
    <source>
        <dbReference type="Proteomes" id="UP000218209"/>
    </source>
</evidence>
<feature type="region of interest" description="Disordered" evidence="1">
    <location>
        <begin position="286"/>
        <end position="335"/>
    </location>
</feature>
<reference evidence="3 4" key="1">
    <citation type="submission" date="2017-03" db="EMBL/GenBank/DDBJ databases">
        <title>WGS assembly of Porphyra umbilicalis.</title>
        <authorList>
            <person name="Brawley S.H."/>
            <person name="Blouin N.A."/>
            <person name="Ficko-Blean E."/>
            <person name="Wheeler G.L."/>
            <person name="Lohr M."/>
            <person name="Goodson H.V."/>
            <person name="Jenkins J.W."/>
            <person name="Blaby-Haas C.E."/>
            <person name="Helliwell K.E."/>
            <person name="Chan C."/>
            <person name="Marriage T."/>
            <person name="Bhattacharya D."/>
            <person name="Klein A.S."/>
            <person name="Badis Y."/>
            <person name="Brodie J."/>
            <person name="Cao Y."/>
            <person name="Collen J."/>
            <person name="Dittami S.M."/>
            <person name="Gachon C.M."/>
            <person name="Green B.R."/>
            <person name="Karpowicz S."/>
            <person name="Kim J.W."/>
            <person name="Kudahl U."/>
            <person name="Lin S."/>
            <person name="Michel G."/>
            <person name="Mittag M."/>
            <person name="Olson B.J."/>
            <person name="Pangilinan J."/>
            <person name="Peng Y."/>
            <person name="Qiu H."/>
            <person name="Shu S."/>
            <person name="Singer J.T."/>
            <person name="Smith A.G."/>
            <person name="Sprecher B.N."/>
            <person name="Wagner V."/>
            <person name="Wang W."/>
            <person name="Wang Z.-Y."/>
            <person name="Yan J."/>
            <person name="Yarish C."/>
            <person name="Zoeuner-Riek S."/>
            <person name="Zhuang Y."/>
            <person name="Zou Y."/>
            <person name="Lindquist E.A."/>
            <person name="Grimwood J."/>
            <person name="Barry K."/>
            <person name="Rokhsar D.S."/>
            <person name="Schmutz J."/>
            <person name="Stiller J.W."/>
            <person name="Grossman A.R."/>
            <person name="Prochnik S.E."/>
        </authorList>
    </citation>
    <scope>NUCLEOTIDE SEQUENCE [LARGE SCALE GENOMIC DNA]</scope>
    <source>
        <strain evidence="3">4086291</strain>
    </source>
</reference>
<feature type="transmembrane region" description="Helical" evidence="2">
    <location>
        <begin position="90"/>
        <end position="112"/>
    </location>
</feature>
<proteinExistence type="predicted"/>
<feature type="region of interest" description="Disordered" evidence="1">
    <location>
        <begin position="28"/>
        <end position="54"/>
    </location>
</feature>
<feature type="region of interest" description="Disordered" evidence="1">
    <location>
        <begin position="207"/>
        <end position="231"/>
    </location>
</feature>
<keyword evidence="4" id="KW-1185">Reference proteome</keyword>
<organism evidence="3 4">
    <name type="scientific">Porphyra umbilicalis</name>
    <name type="common">Purple laver</name>
    <name type="synonym">Red alga</name>
    <dbReference type="NCBI Taxonomy" id="2786"/>
    <lineage>
        <taxon>Eukaryota</taxon>
        <taxon>Rhodophyta</taxon>
        <taxon>Bangiophyceae</taxon>
        <taxon>Bangiales</taxon>
        <taxon>Bangiaceae</taxon>
        <taxon>Porphyra</taxon>
    </lineage>
</organism>
<protein>
    <submittedName>
        <fullName evidence="3">Uncharacterized protein</fullName>
    </submittedName>
</protein>
<evidence type="ECO:0000256" key="2">
    <source>
        <dbReference type="SAM" id="Phobius"/>
    </source>
</evidence>
<keyword evidence="2" id="KW-0472">Membrane</keyword>